<dbReference type="Proteomes" id="UP001164803">
    <property type="component" value="Chromosome"/>
</dbReference>
<dbReference type="RefSeq" id="WP_268042643.1">
    <property type="nucleotide sequence ID" value="NZ_CP104064.1"/>
</dbReference>
<keyword evidence="2" id="KW-1185">Reference proteome</keyword>
<reference evidence="1" key="1">
    <citation type="submission" date="2022-08" db="EMBL/GenBank/DDBJ databases">
        <title>Alicyclobacillus dauci DSM2870, complete genome.</title>
        <authorList>
            <person name="Wang Q."/>
            <person name="Cai R."/>
            <person name="Wang Z."/>
        </authorList>
    </citation>
    <scope>NUCLEOTIDE SEQUENCE</scope>
    <source>
        <strain evidence="1">DSM 28700</strain>
    </source>
</reference>
<accession>A0ABY6YXT1</accession>
<organism evidence="1 2">
    <name type="scientific">Alicyclobacillus dauci</name>
    <dbReference type="NCBI Taxonomy" id="1475485"/>
    <lineage>
        <taxon>Bacteria</taxon>
        <taxon>Bacillati</taxon>
        <taxon>Bacillota</taxon>
        <taxon>Bacilli</taxon>
        <taxon>Bacillales</taxon>
        <taxon>Alicyclobacillaceae</taxon>
        <taxon>Alicyclobacillus</taxon>
    </lineage>
</organism>
<protein>
    <submittedName>
        <fullName evidence="1">Uncharacterized protein</fullName>
    </submittedName>
</protein>
<dbReference type="Gene3D" id="1.10.1370.30">
    <property type="match status" value="1"/>
</dbReference>
<name>A0ABY6YXT1_9BACL</name>
<dbReference type="EMBL" id="CP104064">
    <property type="protein sequence ID" value="WAH35419.1"/>
    <property type="molecule type" value="Genomic_DNA"/>
</dbReference>
<dbReference type="SUPFAM" id="SSF55486">
    <property type="entry name" value="Metalloproteases ('zincins'), catalytic domain"/>
    <property type="match status" value="1"/>
</dbReference>
<sequence>MVHEFAHATSAEEQESLIHQLNQIRSDVSSMYTIAHIRNTINTQDEFYKTEHQFFDQNLPRMEALENEFYHALVGSTYRVELEKQFGTQLFQIAELAIHIFAPDIVEDLQETNQLSTEYNNLLASAQIDF</sequence>
<gene>
    <name evidence="1" type="ORF">NZD86_14050</name>
</gene>
<evidence type="ECO:0000313" key="2">
    <source>
        <dbReference type="Proteomes" id="UP001164803"/>
    </source>
</evidence>
<evidence type="ECO:0000313" key="1">
    <source>
        <dbReference type="EMBL" id="WAH35419.1"/>
    </source>
</evidence>
<proteinExistence type="predicted"/>